<keyword evidence="1" id="KW-0812">Transmembrane</keyword>
<dbReference type="EMBL" id="CP035493">
    <property type="protein sequence ID" value="QAY69839.1"/>
    <property type="molecule type" value="Genomic_DNA"/>
</dbReference>
<evidence type="ECO:0000259" key="2">
    <source>
        <dbReference type="SMART" id="SM00014"/>
    </source>
</evidence>
<dbReference type="InterPro" id="IPR000326">
    <property type="entry name" value="PAP2/HPO"/>
</dbReference>
<feature type="transmembrane region" description="Helical" evidence="1">
    <location>
        <begin position="118"/>
        <end position="137"/>
    </location>
</feature>
<dbReference type="SUPFAM" id="SSF48317">
    <property type="entry name" value="Acid phosphatase/Vanadium-dependent haloperoxidase"/>
    <property type="match status" value="1"/>
</dbReference>
<name>A0A4P6F6A6_9MICO</name>
<organism evidence="3 4">
    <name type="scientific">Xylanimonas protaetiae</name>
    <dbReference type="NCBI Taxonomy" id="2509457"/>
    <lineage>
        <taxon>Bacteria</taxon>
        <taxon>Bacillati</taxon>
        <taxon>Actinomycetota</taxon>
        <taxon>Actinomycetes</taxon>
        <taxon>Micrococcales</taxon>
        <taxon>Promicromonosporaceae</taxon>
        <taxon>Xylanimonas</taxon>
    </lineage>
</organism>
<dbReference type="InterPro" id="IPR036938">
    <property type="entry name" value="PAP2/HPO_sf"/>
</dbReference>
<dbReference type="Proteomes" id="UP000292118">
    <property type="component" value="Chromosome"/>
</dbReference>
<dbReference type="SMART" id="SM00014">
    <property type="entry name" value="acidPPc"/>
    <property type="match status" value="1"/>
</dbReference>
<protein>
    <submittedName>
        <fullName evidence="3">Phosphatase PAP2 family protein</fullName>
    </submittedName>
</protein>
<gene>
    <name evidence="3" type="ORF">ET471_07130</name>
</gene>
<sequence length="280" mass="28682">MVAALFALVAAAGVHLTWRVFVAGETGQRVDDLARLGAQHGQHRLWSLAEPLLDVVSVSFVVLGILTAMTICLVRRRWVLAAQVAVLVAGSNATTQLLKYAVYDRPHLLPGWTGHNSLPSGHTTVAASVAVALLVAVPRAWRPVVAVLGAAWTAATGVSTLIGQWHRPSDVVAAVLVVAVWGAAVCALGSRSTLDEPVRPGDTQATPGSYATAGLLALGGLAAASVAGVALVDLGTGVRNVPFEGDVTAYAGGVAGVVAATALVFAALLLVRQATSRPRH</sequence>
<feature type="domain" description="Phosphatidic acid phosphatase type 2/haloperoxidase" evidence="2">
    <location>
        <begin position="79"/>
        <end position="186"/>
    </location>
</feature>
<dbReference type="RefSeq" id="WP_129187250.1">
    <property type="nucleotide sequence ID" value="NZ_CP035493.1"/>
</dbReference>
<dbReference type="KEGG" id="xya:ET471_07130"/>
<feature type="transmembrane region" description="Helical" evidence="1">
    <location>
        <begin position="171"/>
        <end position="189"/>
    </location>
</feature>
<proteinExistence type="predicted"/>
<evidence type="ECO:0000256" key="1">
    <source>
        <dbReference type="SAM" id="Phobius"/>
    </source>
</evidence>
<feature type="transmembrane region" description="Helical" evidence="1">
    <location>
        <begin position="210"/>
        <end position="230"/>
    </location>
</feature>
<dbReference type="AlphaFoldDB" id="A0A4P6F6A6"/>
<keyword evidence="1" id="KW-1133">Transmembrane helix</keyword>
<feature type="transmembrane region" description="Helical" evidence="1">
    <location>
        <begin position="78"/>
        <end position="98"/>
    </location>
</feature>
<reference evidence="3 4" key="1">
    <citation type="submission" date="2019-01" db="EMBL/GenBank/DDBJ databases">
        <title>Genome sequencing of strain FW10M-9.</title>
        <authorList>
            <person name="Heo J."/>
            <person name="Kim S.-J."/>
            <person name="Kim J.-S."/>
            <person name="Hong S.-B."/>
            <person name="Kwon S.-W."/>
        </authorList>
    </citation>
    <scope>NUCLEOTIDE SEQUENCE [LARGE SCALE GENOMIC DNA]</scope>
    <source>
        <strain evidence="3 4">FW10M-9</strain>
    </source>
</reference>
<keyword evidence="1" id="KW-0472">Membrane</keyword>
<feature type="transmembrane region" description="Helical" evidence="1">
    <location>
        <begin position="144"/>
        <end position="165"/>
    </location>
</feature>
<accession>A0A4P6F6A6</accession>
<evidence type="ECO:0000313" key="3">
    <source>
        <dbReference type="EMBL" id="QAY69839.1"/>
    </source>
</evidence>
<dbReference type="Gene3D" id="1.20.144.10">
    <property type="entry name" value="Phosphatidic acid phosphatase type 2/haloperoxidase"/>
    <property type="match status" value="1"/>
</dbReference>
<feature type="transmembrane region" description="Helical" evidence="1">
    <location>
        <begin position="250"/>
        <end position="271"/>
    </location>
</feature>
<evidence type="ECO:0000313" key="4">
    <source>
        <dbReference type="Proteomes" id="UP000292118"/>
    </source>
</evidence>
<dbReference type="Pfam" id="PF01569">
    <property type="entry name" value="PAP2"/>
    <property type="match status" value="1"/>
</dbReference>
<keyword evidence="4" id="KW-1185">Reference proteome</keyword>
<dbReference type="OrthoDB" id="3240395at2"/>
<feature type="transmembrane region" description="Helical" evidence="1">
    <location>
        <begin position="52"/>
        <end position="71"/>
    </location>
</feature>